<reference evidence="4 5" key="1">
    <citation type="journal article" date="2016" name="Nat. Commun.">
        <title>Thousands of microbial genomes shed light on interconnected biogeochemical processes in an aquifer system.</title>
        <authorList>
            <person name="Anantharaman K."/>
            <person name="Brown C.T."/>
            <person name="Hug L.A."/>
            <person name="Sharon I."/>
            <person name="Castelle C.J."/>
            <person name="Probst A.J."/>
            <person name="Thomas B.C."/>
            <person name="Singh A."/>
            <person name="Wilkins M.J."/>
            <person name="Karaoz U."/>
            <person name="Brodie E.L."/>
            <person name="Williams K.H."/>
            <person name="Hubbard S.S."/>
            <person name="Banfield J.F."/>
        </authorList>
    </citation>
    <scope>NUCLEOTIDE SEQUENCE [LARGE SCALE GENOMIC DNA]</scope>
</reference>
<comment type="caution">
    <text evidence="4">The sequence shown here is derived from an EMBL/GenBank/DDBJ whole genome shotgun (WGS) entry which is preliminary data.</text>
</comment>
<name>A0A1F6NRT4_9BACT</name>
<evidence type="ECO:0000256" key="2">
    <source>
        <dbReference type="ARBA" id="ARBA00022801"/>
    </source>
</evidence>
<evidence type="ECO:0000313" key="4">
    <source>
        <dbReference type="EMBL" id="OGH86548.1"/>
    </source>
</evidence>
<sequence length="173" mass="19776">MIPWKKIKEESLRTGYRKLLKKTFELPDGKTAEFDIKHEGPAVCILAITKNNKIVLTKQFRPGPEKILLEMPGGGVDQYESSLEAAKRELLEETGYTGDFEFVGTCLECAYSTMLRYNFIAKNCEKVQKQELDAYEFIEVVEMSLDDFRKHLKTGELTDVDSGYLCLDSLNML</sequence>
<dbReference type="PANTHER" id="PTHR11839:SF18">
    <property type="entry name" value="NUDIX HYDROLASE DOMAIN-CONTAINING PROTEIN"/>
    <property type="match status" value="1"/>
</dbReference>
<dbReference type="Proteomes" id="UP000178349">
    <property type="component" value="Unassembled WGS sequence"/>
</dbReference>
<dbReference type="GO" id="GO:0006753">
    <property type="term" value="P:nucleoside phosphate metabolic process"/>
    <property type="evidence" value="ECO:0007669"/>
    <property type="project" value="TreeGrafter"/>
</dbReference>
<evidence type="ECO:0000259" key="3">
    <source>
        <dbReference type="PROSITE" id="PS51462"/>
    </source>
</evidence>
<organism evidence="4 5">
    <name type="scientific">Candidatus Magasanikbacteria bacterium RIFOXYC12_FULL_33_11</name>
    <dbReference type="NCBI Taxonomy" id="1798701"/>
    <lineage>
        <taxon>Bacteria</taxon>
        <taxon>Candidatus Magasanikiibacteriota</taxon>
    </lineage>
</organism>
<dbReference type="Pfam" id="PF00293">
    <property type="entry name" value="NUDIX"/>
    <property type="match status" value="1"/>
</dbReference>
<gene>
    <name evidence="4" type="ORF">A2493_03595</name>
</gene>
<protein>
    <recommendedName>
        <fullName evidence="3">Nudix hydrolase domain-containing protein</fullName>
    </recommendedName>
</protein>
<dbReference type="CDD" id="cd03424">
    <property type="entry name" value="NUDIX_ADPRase_Nudt5_UGPPase_Nudt14"/>
    <property type="match status" value="1"/>
</dbReference>
<feature type="domain" description="Nudix hydrolase" evidence="3">
    <location>
        <begin position="38"/>
        <end position="165"/>
    </location>
</feature>
<dbReference type="InterPro" id="IPR000086">
    <property type="entry name" value="NUDIX_hydrolase_dom"/>
</dbReference>
<dbReference type="GO" id="GO:0019693">
    <property type="term" value="P:ribose phosphate metabolic process"/>
    <property type="evidence" value="ECO:0007669"/>
    <property type="project" value="TreeGrafter"/>
</dbReference>
<dbReference type="SUPFAM" id="SSF55811">
    <property type="entry name" value="Nudix"/>
    <property type="match status" value="1"/>
</dbReference>
<dbReference type="PROSITE" id="PS51462">
    <property type="entry name" value="NUDIX"/>
    <property type="match status" value="1"/>
</dbReference>
<comment type="cofactor">
    <cofactor evidence="1">
        <name>Mg(2+)</name>
        <dbReference type="ChEBI" id="CHEBI:18420"/>
    </cofactor>
</comment>
<dbReference type="AlphaFoldDB" id="A0A1F6NRT4"/>
<keyword evidence="2" id="KW-0378">Hydrolase</keyword>
<dbReference type="PANTHER" id="PTHR11839">
    <property type="entry name" value="UDP/ADP-SUGAR PYROPHOSPHATASE"/>
    <property type="match status" value="1"/>
</dbReference>
<dbReference type="EMBL" id="MFQW01000013">
    <property type="protein sequence ID" value="OGH86548.1"/>
    <property type="molecule type" value="Genomic_DNA"/>
</dbReference>
<dbReference type="InterPro" id="IPR015797">
    <property type="entry name" value="NUDIX_hydrolase-like_dom_sf"/>
</dbReference>
<evidence type="ECO:0000313" key="5">
    <source>
        <dbReference type="Proteomes" id="UP000178349"/>
    </source>
</evidence>
<dbReference type="Gene3D" id="3.90.79.10">
    <property type="entry name" value="Nucleoside Triphosphate Pyrophosphohydrolase"/>
    <property type="match status" value="1"/>
</dbReference>
<accession>A0A1F6NRT4</accession>
<dbReference type="GO" id="GO:0016787">
    <property type="term" value="F:hydrolase activity"/>
    <property type="evidence" value="ECO:0007669"/>
    <property type="project" value="UniProtKB-KW"/>
</dbReference>
<dbReference type="InterPro" id="IPR020084">
    <property type="entry name" value="NUDIX_hydrolase_CS"/>
</dbReference>
<evidence type="ECO:0000256" key="1">
    <source>
        <dbReference type="ARBA" id="ARBA00001946"/>
    </source>
</evidence>
<proteinExistence type="predicted"/>
<dbReference type="PROSITE" id="PS00893">
    <property type="entry name" value="NUDIX_BOX"/>
    <property type="match status" value="1"/>
</dbReference>